<accession>Q6MK82</accession>
<evidence type="ECO:0000313" key="6">
    <source>
        <dbReference type="EMBL" id="CAE80327.1"/>
    </source>
</evidence>
<dbReference type="AlphaFoldDB" id="Q6MK82"/>
<dbReference type="PROSITE" id="PS51007">
    <property type="entry name" value="CYTC"/>
    <property type="match status" value="1"/>
</dbReference>
<evidence type="ECO:0000259" key="5">
    <source>
        <dbReference type="PROSITE" id="PS51007"/>
    </source>
</evidence>
<dbReference type="InterPro" id="IPR036909">
    <property type="entry name" value="Cyt_c-like_dom_sf"/>
</dbReference>
<keyword evidence="2 4" id="KW-0479">Metal-binding</keyword>
<keyword evidence="3 4" id="KW-0408">Iron</keyword>
<dbReference type="Proteomes" id="UP000008080">
    <property type="component" value="Chromosome"/>
</dbReference>
<dbReference type="GO" id="GO:0020037">
    <property type="term" value="F:heme binding"/>
    <property type="evidence" value="ECO:0007669"/>
    <property type="project" value="InterPro"/>
</dbReference>
<keyword evidence="1 4" id="KW-0349">Heme</keyword>
<evidence type="ECO:0000256" key="3">
    <source>
        <dbReference type="ARBA" id="ARBA00023004"/>
    </source>
</evidence>
<dbReference type="GO" id="GO:0009055">
    <property type="term" value="F:electron transfer activity"/>
    <property type="evidence" value="ECO:0007669"/>
    <property type="project" value="InterPro"/>
</dbReference>
<dbReference type="HOGENOM" id="CLU_823011_0_0_7"/>
<proteinExistence type="predicted"/>
<sequence>MGSACLVPIRVLYVFGGVRMKLGVLKTVAVGSAGLAMILGFQNCSDFALQDQVLYEQGIFDSREALDQKSLPKLLSSSELSFWSKPGNPSYVNKALFMADQLSFVVALDTSMTGKVFSVSAGANQEDAYINIAAGKIRVVRAAPDASNISFMEVNLPSTGSKMVIAAGFGVKPTEMSLQVNGVVQTAEIQKTGTPGDFAFTVKSVATGGTGGQIYEYVVYGGSATDGLALTKGELNVMSRYVATNNLIENVIFDPALINEGKEVVEENPKFLAAKAVIDAKCLSCHNSSSYGDFRNLTETKALSRGLVKAKDLAGSKLYYRLTGATVGPGPRNMPTSGSMSSAEAQAVADWIDSIE</sequence>
<evidence type="ECO:0000313" key="7">
    <source>
        <dbReference type="Proteomes" id="UP000008080"/>
    </source>
</evidence>
<dbReference type="EMBL" id="BX842653">
    <property type="protein sequence ID" value="CAE80327.1"/>
    <property type="molecule type" value="Genomic_DNA"/>
</dbReference>
<gene>
    <name evidence="6" type="ordered locus">Bd2528</name>
</gene>
<name>Q6MK82_BDEBA</name>
<evidence type="ECO:0000256" key="2">
    <source>
        <dbReference type="ARBA" id="ARBA00022723"/>
    </source>
</evidence>
<dbReference type="SUPFAM" id="SSF46626">
    <property type="entry name" value="Cytochrome c"/>
    <property type="match status" value="1"/>
</dbReference>
<reference evidence="6 7" key="1">
    <citation type="journal article" date="2004" name="Science">
        <title>A predator unmasked: life cycle of Bdellovibrio bacteriovorus from a genomic perspective.</title>
        <authorList>
            <person name="Rendulic S."/>
            <person name="Jagtap P."/>
            <person name="Rosinus A."/>
            <person name="Eppinger M."/>
            <person name="Baar C."/>
            <person name="Lanz C."/>
            <person name="Keller H."/>
            <person name="Lambert C."/>
            <person name="Evans K.J."/>
            <person name="Goesmann A."/>
            <person name="Meyer F."/>
            <person name="Sockett R.E."/>
            <person name="Schuster S.C."/>
        </authorList>
    </citation>
    <scope>NUCLEOTIDE SEQUENCE [LARGE SCALE GENOMIC DNA]</scope>
    <source>
        <strain evidence="7">ATCC 15356 / DSM 50701 / NCIMB 9529 / HD100</strain>
    </source>
</reference>
<dbReference type="STRING" id="264462.Bd2528"/>
<dbReference type="KEGG" id="bba:Bd2528"/>
<keyword evidence="7" id="KW-1185">Reference proteome</keyword>
<dbReference type="GO" id="GO:0046872">
    <property type="term" value="F:metal ion binding"/>
    <property type="evidence" value="ECO:0007669"/>
    <property type="project" value="UniProtKB-KW"/>
</dbReference>
<evidence type="ECO:0000256" key="4">
    <source>
        <dbReference type="PROSITE-ProRule" id="PRU00433"/>
    </source>
</evidence>
<feature type="domain" description="Cytochrome c" evidence="5">
    <location>
        <begin position="256"/>
        <end position="356"/>
    </location>
</feature>
<dbReference type="InterPro" id="IPR009056">
    <property type="entry name" value="Cyt_c-like_dom"/>
</dbReference>
<protein>
    <recommendedName>
        <fullName evidence="5">Cytochrome c domain-containing protein</fullName>
    </recommendedName>
</protein>
<evidence type="ECO:0000256" key="1">
    <source>
        <dbReference type="ARBA" id="ARBA00022617"/>
    </source>
</evidence>
<organism evidence="6 7">
    <name type="scientific">Bdellovibrio bacteriovorus (strain ATCC 15356 / DSM 50701 / NCIMB 9529 / HD100)</name>
    <dbReference type="NCBI Taxonomy" id="264462"/>
    <lineage>
        <taxon>Bacteria</taxon>
        <taxon>Pseudomonadati</taxon>
        <taxon>Bdellovibrionota</taxon>
        <taxon>Bdellovibrionia</taxon>
        <taxon>Bdellovibrionales</taxon>
        <taxon>Pseudobdellovibrionaceae</taxon>
        <taxon>Bdellovibrio</taxon>
    </lineage>
</organism>